<reference evidence="2 3" key="1">
    <citation type="journal article" date="2015" name="Nature">
        <title>rRNA introns, odd ribosomes, and small enigmatic genomes across a large radiation of phyla.</title>
        <authorList>
            <person name="Brown C.T."/>
            <person name="Hug L.A."/>
            <person name="Thomas B.C."/>
            <person name="Sharon I."/>
            <person name="Castelle C.J."/>
            <person name="Singh A."/>
            <person name="Wilkins M.J."/>
            <person name="Williams K.H."/>
            <person name="Banfield J.F."/>
        </authorList>
    </citation>
    <scope>NUCLEOTIDE SEQUENCE [LARGE SCALE GENOMIC DNA]</scope>
</reference>
<protein>
    <submittedName>
        <fullName evidence="2">Uncharacterized protein</fullName>
    </submittedName>
</protein>
<name>A0A0G0J0F3_9BACT</name>
<dbReference type="EMBL" id="LBSR01000017">
    <property type="protein sequence ID" value="KKQ21606.1"/>
    <property type="molecule type" value="Genomic_DNA"/>
</dbReference>
<dbReference type="Proteomes" id="UP000034044">
    <property type="component" value="Unassembled WGS sequence"/>
</dbReference>
<dbReference type="AlphaFoldDB" id="A0A0G0J0F3"/>
<organism evidence="2 3">
    <name type="scientific">Candidatus Wolfebacteria bacterium GW2011_GWC1_37_10</name>
    <dbReference type="NCBI Taxonomy" id="1619010"/>
    <lineage>
        <taxon>Bacteria</taxon>
        <taxon>Candidatus Wolfeibacteriota</taxon>
    </lineage>
</organism>
<comment type="caution">
    <text evidence="2">The sequence shown here is derived from an EMBL/GenBank/DDBJ whole genome shotgun (WGS) entry which is preliminary data.</text>
</comment>
<evidence type="ECO:0000256" key="1">
    <source>
        <dbReference type="SAM" id="Phobius"/>
    </source>
</evidence>
<keyword evidence="1" id="KW-1133">Transmembrane helix</keyword>
<accession>A0A0G0J0F3</accession>
<gene>
    <name evidence="2" type="ORF">US36_C0017G0024</name>
</gene>
<sequence>MNKVIKIILIVIIIILIAAFIGGIVYYRRILNRQHLKDEILNSPEAISFKINNFILQPRKKDFGSQLPPEFPKEIPIESGVKIEQSYGLNYQNQKQLSLVFQSEKTVLKNYDIYYDYLIKNNWNIINNHRGENISSLYASKESQKINITIFYDETSKKAKVSISVLER</sequence>
<evidence type="ECO:0000313" key="2">
    <source>
        <dbReference type="EMBL" id="KKQ21606.1"/>
    </source>
</evidence>
<proteinExistence type="predicted"/>
<feature type="transmembrane region" description="Helical" evidence="1">
    <location>
        <begin position="6"/>
        <end position="27"/>
    </location>
</feature>
<keyword evidence="1" id="KW-0472">Membrane</keyword>
<keyword evidence="1" id="KW-0812">Transmembrane</keyword>
<evidence type="ECO:0000313" key="3">
    <source>
        <dbReference type="Proteomes" id="UP000034044"/>
    </source>
</evidence>